<feature type="region of interest" description="Disordered" evidence="10">
    <location>
        <begin position="1"/>
        <end position="71"/>
    </location>
</feature>
<evidence type="ECO:0000256" key="2">
    <source>
        <dbReference type="ARBA" id="ARBA00010489"/>
    </source>
</evidence>
<dbReference type="GO" id="GO:0008408">
    <property type="term" value="F:3'-5' exonuclease activity"/>
    <property type="evidence" value="ECO:0007669"/>
    <property type="project" value="InterPro"/>
</dbReference>
<gene>
    <name evidence="12" type="ORF">TrLO_g9092</name>
</gene>
<proteinExistence type="inferred from homology"/>
<dbReference type="FunFam" id="3.30.420.10:FF:000007">
    <property type="entry name" value="Interferon-stimulated exonuclease gene 20"/>
    <property type="match status" value="1"/>
</dbReference>
<dbReference type="InterPro" id="IPR012337">
    <property type="entry name" value="RNaseH-like_sf"/>
</dbReference>
<feature type="compositionally biased region" description="Basic and acidic residues" evidence="10">
    <location>
        <begin position="364"/>
        <end position="373"/>
    </location>
</feature>
<comment type="function">
    <text evidence="9">Exoribonuclease involved in ribosome biosynthesis. Involved in the processing of ITS1, the internal transcribed spacer localized between the 18S and 5.8S rRNAs.</text>
</comment>
<evidence type="ECO:0000256" key="1">
    <source>
        <dbReference type="ARBA" id="ARBA00004123"/>
    </source>
</evidence>
<dbReference type="Pfam" id="PF00929">
    <property type="entry name" value="RNase_T"/>
    <property type="match status" value="1"/>
</dbReference>
<feature type="compositionally biased region" description="Basic and acidic residues" evidence="10">
    <location>
        <begin position="141"/>
        <end position="155"/>
    </location>
</feature>
<dbReference type="GO" id="GO:0005634">
    <property type="term" value="C:nucleus"/>
    <property type="evidence" value="ECO:0007669"/>
    <property type="project" value="UniProtKB-SubCell"/>
</dbReference>
<protein>
    <recommendedName>
        <fullName evidence="3">RNA exonuclease 4</fullName>
    </recommendedName>
</protein>
<dbReference type="CDD" id="cd06144">
    <property type="entry name" value="REX4_like"/>
    <property type="match status" value="1"/>
</dbReference>
<reference evidence="13" key="1">
    <citation type="journal article" date="2023" name="Commun. Biol.">
        <title>Genome analysis of Parmales, the sister group of diatoms, reveals the evolutionary specialization of diatoms from phago-mixotrophs to photoautotrophs.</title>
        <authorList>
            <person name="Ban H."/>
            <person name="Sato S."/>
            <person name="Yoshikawa S."/>
            <person name="Yamada K."/>
            <person name="Nakamura Y."/>
            <person name="Ichinomiya M."/>
            <person name="Sato N."/>
            <person name="Blanc-Mathieu R."/>
            <person name="Endo H."/>
            <person name="Kuwata A."/>
            <person name="Ogata H."/>
        </authorList>
    </citation>
    <scope>NUCLEOTIDE SEQUENCE [LARGE SCALE GENOMIC DNA]</scope>
    <source>
        <strain evidence="13">NIES 3700</strain>
    </source>
</reference>
<dbReference type="InterPro" id="IPR036397">
    <property type="entry name" value="RNaseH_sf"/>
</dbReference>
<comment type="similarity">
    <text evidence="2">Belongs to the REXO4 family.</text>
</comment>
<feature type="region of interest" description="Disordered" evidence="10">
    <location>
        <begin position="141"/>
        <end position="163"/>
    </location>
</feature>
<dbReference type="SMART" id="SM00479">
    <property type="entry name" value="EXOIII"/>
    <property type="match status" value="1"/>
</dbReference>
<feature type="compositionally biased region" description="Polar residues" evidence="10">
    <location>
        <begin position="384"/>
        <end position="394"/>
    </location>
</feature>
<evidence type="ECO:0000256" key="9">
    <source>
        <dbReference type="ARBA" id="ARBA00025599"/>
    </source>
</evidence>
<dbReference type="EMBL" id="BRXW01000640">
    <property type="protein sequence ID" value="GMH71559.1"/>
    <property type="molecule type" value="Genomic_DNA"/>
</dbReference>
<evidence type="ECO:0000256" key="10">
    <source>
        <dbReference type="SAM" id="MobiDB-lite"/>
    </source>
</evidence>
<organism evidence="12 13">
    <name type="scientific">Triparma laevis f. longispina</name>
    <dbReference type="NCBI Taxonomy" id="1714387"/>
    <lineage>
        <taxon>Eukaryota</taxon>
        <taxon>Sar</taxon>
        <taxon>Stramenopiles</taxon>
        <taxon>Ochrophyta</taxon>
        <taxon>Bolidophyceae</taxon>
        <taxon>Parmales</taxon>
        <taxon>Triparmaceae</taxon>
        <taxon>Triparma</taxon>
    </lineage>
</organism>
<feature type="compositionally biased region" description="Low complexity" evidence="10">
    <location>
        <begin position="50"/>
        <end position="60"/>
    </location>
</feature>
<accession>A0A9W7ANI3</accession>
<evidence type="ECO:0000256" key="5">
    <source>
        <dbReference type="ARBA" id="ARBA00022722"/>
    </source>
</evidence>
<dbReference type="Proteomes" id="UP001165122">
    <property type="component" value="Unassembled WGS sequence"/>
</dbReference>
<keyword evidence="13" id="KW-1185">Reference proteome</keyword>
<sequence length="394" mass="43536">MRQRKAKSKKDKKDSPSPPSSPPLTLTDPTKIPPPPSGFRIIKSTKKTSKTNSSDDTTATPKSSVADPLESTIIKVTIPSNLTGSELRTFRKKSRRLAREKLGSAYTDSSVVFRNASSVGKRKFDSINDALKKAATDKVLEKETAKKQKREDSIKAKQQSAEASPEEQKNYVALDCEMVGVGSSGKKSVLARVSLTSYNGSTVLDTHVKVVEKVTDFRTHVSGIRPADLKNKSSIAAVTLRQAQEMVIDKIEGKIVVGHALKNDFKCLMIDHPKYMIRDTARFQPYMRKAGTGKFKPRKLRDLVKENFKDDTFQKGIHDSCKDADAAMRLYRLRRGEWEREVEVKARKGGKKRVSAGLKGGFKNVERGEKGGVEEEVEEGGESASDSNSDSGEK</sequence>
<dbReference type="PANTHER" id="PTHR12801">
    <property type="entry name" value="RNA EXONUCLEASE REXO1 / RECO3 FAMILY MEMBER-RELATED"/>
    <property type="match status" value="1"/>
</dbReference>
<dbReference type="InterPro" id="IPR047021">
    <property type="entry name" value="REXO1/3/4-like"/>
</dbReference>
<feature type="compositionally biased region" description="Basic residues" evidence="10">
    <location>
        <begin position="1"/>
        <end position="10"/>
    </location>
</feature>
<evidence type="ECO:0000256" key="4">
    <source>
        <dbReference type="ARBA" id="ARBA00022552"/>
    </source>
</evidence>
<keyword evidence="4" id="KW-0698">rRNA processing</keyword>
<keyword evidence="5" id="KW-0540">Nuclease</keyword>
<evidence type="ECO:0000256" key="8">
    <source>
        <dbReference type="ARBA" id="ARBA00023242"/>
    </source>
</evidence>
<dbReference type="GO" id="GO:0003676">
    <property type="term" value="F:nucleic acid binding"/>
    <property type="evidence" value="ECO:0007669"/>
    <property type="project" value="InterPro"/>
</dbReference>
<evidence type="ECO:0000313" key="12">
    <source>
        <dbReference type="EMBL" id="GMH71559.1"/>
    </source>
</evidence>
<keyword evidence="8" id="KW-0539">Nucleus</keyword>
<dbReference type="Gene3D" id="3.30.420.10">
    <property type="entry name" value="Ribonuclease H-like superfamily/Ribonuclease H"/>
    <property type="match status" value="1"/>
</dbReference>
<evidence type="ECO:0000256" key="3">
    <source>
        <dbReference type="ARBA" id="ARBA00016937"/>
    </source>
</evidence>
<feature type="domain" description="Exonuclease" evidence="11">
    <location>
        <begin position="170"/>
        <end position="340"/>
    </location>
</feature>
<keyword evidence="6" id="KW-0378">Hydrolase</keyword>
<comment type="caution">
    <text evidence="12">The sequence shown here is derived from an EMBL/GenBank/DDBJ whole genome shotgun (WGS) entry which is preliminary data.</text>
</comment>
<evidence type="ECO:0000256" key="6">
    <source>
        <dbReference type="ARBA" id="ARBA00022801"/>
    </source>
</evidence>
<evidence type="ECO:0000313" key="13">
    <source>
        <dbReference type="Proteomes" id="UP001165122"/>
    </source>
</evidence>
<keyword evidence="7" id="KW-0269">Exonuclease</keyword>
<dbReference type="OrthoDB" id="16516at2759"/>
<dbReference type="SUPFAM" id="SSF53098">
    <property type="entry name" value="Ribonuclease H-like"/>
    <property type="match status" value="1"/>
</dbReference>
<evidence type="ECO:0000259" key="11">
    <source>
        <dbReference type="SMART" id="SM00479"/>
    </source>
</evidence>
<evidence type="ECO:0000256" key="7">
    <source>
        <dbReference type="ARBA" id="ARBA00022839"/>
    </source>
</evidence>
<comment type="subcellular location">
    <subcellularLocation>
        <location evidence="1">Nucleus</location>
    </subcellularLocation>
</comment>
<dbReference type="AlphaFoldDB" id="A0A9W7ANI3"/>
<feature type="region of interest" description="Disordered" evidence="10">
    <location>
        <begin position="345"/>
        <end position="394"/>
    </location>
</feature>
<dbReference type="InterPro" id="IPR013520">
    <property type="entry name" value="Ribonucl_H"/>
</dbReference>
<dbReference type="InterPro" id="IPR037431">
    <property type="entry name" value="REX4_DEDDh_dom"/>
</dbReference>
<dbReference type="GO" id="GO:0006364">
    <property type="term" value="P:rRNA processing"/>
    <property type="evidence" value="ECO:0007669"/>
    <property type="project" value="UniProtKB-KW"/>
</dbReference>
<dbReference type="PANTHER" id="PTHR12801:SF45">
    <property type="entry name" value="RNA EXONUCLEASE 4"/>
    <property type="match status" value="1"/>
</dbReference>
<name>A0A9W7ANI3_9STRA</name>